<proteinExistence type="inferred from homology"/>
<comment type="similarity">
    <text evidence="7">Belongs to the type 2 lipid phosphate phosphatase family.</text>
</comment>
<comment type="subcellular location">
    <subcellularLocation>
        <location evidence="1">Endoplasmic reticulum membrane</location>
        <topology evidence="1">Multi-pass membrane protein</topology>
    </subcellularLocation>
</comment>
<dbReference type="InterPro" id="IPR000326">
    <property type="entry name" value="PAP2/HPO"/>
</dbReference>
<evidence type="ECO:0000256" key="2">
    <source>
        <dbReference type="ARBA" id="ARBA00022692"/>
    </source>
</evidence>
<keyword evidence="11" id="KW-1185">Reference proteome</keyword>
<reference evidence="10" key="1">
    <citation type="submission" date="2021-06" db="EMBL/GenBank/DDBJ databases">
        <authorList>
            <person name="Kallberg Y."/>
            <person name="Tangrot J."/>
            <person name="Rosling A."/>
        </authorList>
    </citation>
    <scope>NUCLEOTIDE SEQUENCE</scope>
    <source>
        <strain evidence="10">MA453B</strain>
    </source>
</reference>
<dbReference type="GO" id="GO:0042392">
    <property type="term" value="F:sphingosine-1-phosphate phosphatase activity"/>
    <property type="evidence" value="ECO:0007669"/>
    <property type="project" value="TreeGrafter"/>
</dbReference>
<dbReference type="SUPFAM" id="SSF48317">
    <property type="entry name" value="Acid phosphatase/Vanadium-dependent haloperoxidase"/>
    <property type="match status" value="1"/>
</dbReference>
<dbReference type="AlphaFoldDB" id="A0A9N9GTS1"/>
<feature type="transmembrane region" description="Helical" evidence="8">
    <location>
        <begin position="165"/>
        <end position="186"/>
    </location>
</feature>
<comment type="caution">
    <text evidence="10">The sequence shown here is derived from an EMBL/GenBank/DDBJ whole genome shotgun (WGS) entry which is preliminary data.</text>
</comment>
<dbReference type="SMART" id="SM00014">
    <property type="entry name" value="acidPPc"/>
    <property type="match status" value="1"/>
</dbReference>
<feature type="transmembrane region" description="Helical" evidence="8">
    <location>
        <begin position="293"/>
        <end position="312"/>
    </location>
</feature>
<keyword evidence="3" id="KW-0378">Hydrolase</keyword>
<dbReference type="GO" id="GO:0005789">
    <property type="term" value="C:endoplasmic reticulum membrane"/>
    <property type="evidence" value="ECO:0007669"/>
    <property type="project" value="UniProtKB-SubCell"/>
</dbReference>
<evidence type="ECO:0000256" key="7">
    <source>
        <dbReference type="ARBA" id="ARBA00038324"/>
    </source>
</evidence>
<evidence type="ECO:0000256" key="4">
    <source>
        <dbReference type="ARBA" id="ARBA00022824"/>
    </source>
</evidence>
<feature type="transmembrane region" description="Helical" evidence="8">
    <location>
        <begin position="225"/>
        <end position="244"/>
    </location>
</feature>
<sequence>MTTTAAKLQPLIDAGTHPESYYDKLLPPSNAQLRRWLLSIIRKETSLLINIQNSLSHPLLDSFFIYSSILGTHTFFVLLLPTFFWFGYGSIGRGLTLITTSGVVCTGLLKDSLCLPRPLSPPIRRLCVGSHHLEYGFPSTHTTNAVSITLFFLTNIYAVESNSLFFKFVGTICLTIYCLSVVVGRIYCGMHSLIDIFAGSILAILIWWIHWSFQVHIDAFIMNESWGVPIIVIALGISLVCMFPEVIDNCPCIEDCVACIGAAVGMIIGSWNFSNSSFSNNGNVPYDYNSTGLTITILRVIFAVLPPIYKALDQDIIIKKKNIDDVSYLTSNEPTKNLVIPPIDVTIKLIVYTGIGWLVVYAIPVLFEGFGMGMCVK</sequence>
<dbReference type="OrthoDB" id="301434at2759"/>
<dbReference type="InterPro" id="IPR036938">
    <property type="entry name" value="PAP2/HPO_sf"/>
</dbReference>
<accession>A0A9N9GTS1</accession>
<feature type="transmembrane region" description="Helical" evidence="8">
    <location>
        <begin position="193"/>
        <end position="213"/>
    </location>
</feature>
<feature type="transmembrane region" description="Helical" evidence="8">
    <location>
        <begin position="349"/>
        <end position="367"/>
    </location>
</feature>
<feature type="domain" description="Phosphatidic acid phosphatase type 2/haloperoxidase" evidence="9">
    <location>
        <begin position="90"/>
        <end position="211"/>
    </location>
</feature>
<dbReference type="PANTHER" id="PTHR14969">
    <property type="entry name" value="SPHINGOSINE-1-PHOSPHATE PHOSPHOHYDROLASE"/>
    <property type="match status" value="1"/>
</dbReference>
<name>A0A9N9GTS1_9GLOM</name>
<dbReference type="CDD" id="cd03388">
    <property type="entry name" value="PAP2_SPPase1"/>
    <property type="match status" value="1"/>
</dbReference>
<keyword evidence="2 8" id="KW-0812">Transmembrane</keyword>
<protein>
    <submittedName>
        <fullName evidence="10">20240_t:CDS:1</fullName>
    </submittedName>
</protein>
<evidence type="ECO:0000313" key="10">
    <source>
        <dbReference type="EMBL" id="CAG8625694.1"/>
    </source>
</evidence>
<gene>
    <name evidence="10" type="ORF">DERYTH_LOCUS8876</name>
</gene>
<evidence type="ECO:0000259" key="9">
    <source>
        <dbReference type="SMART" id="SM00014"/>
    </source>
</evidence>
<keyword evidence="6 8" id="KW-0472">Membrane</keyword>
<dbReference type="Gene3D" id="1.20.144.10">
    <property type="entry name" value="Phosphatidic acid phosphatase type 2/haloperoxidase"/>
    <property type="match status" value="1"/>
</dbReference>
<dbReference type="Proteomes" id="UP000789405">
    <property type="component" value="Unassembled WGS sequence"/>
</dbReference>
<keyword evidence="4" id="KW-0256">Endoplasmic reticulum</keyword>
<feature type="transmembrane region" description="Helical" evidence="8">
    <location>
        <begin position="63"/>
        <end position="86"/>
    </location>
</feature>
<evidence type="ECO:0000256" key="6">
    <source>
        <dbReference type="ARBA" id="ARBA00023136"/>
    </source>
</evidence>
<dbReference type="Pfam" id="PF01569">
    <property type="entry name" value="PAP2"/>
    <property type="match status" value="1"/>
</dbReference>
<evidence type="ECO:0000256" key="5">
    <source>
        <dbReference type="ARBA" id="ARBA00022989"/>
    </source>
</evidence>
<keyword evidence="5 8" id="KW-1133">Transmembrane helix</keyword>
<evidence type="ECO:0000313" key="11">
    <source>
        <dbReference type="Proteomes" id="UP000789405"/>
    </source>
</evidence>
<dbReference type="EMBL" id="CAJVPY010004692">
    <property type="protein sequence ID" value="CAG8625694.1"/>
    <property type="molecule type" value="Genomic_DNA"/>
</dbReference>
<evidence type="ECO:0000256" key="3">
    <source>
        <dbReference type="ARBA" id="ARBA00022801"/>
    </source>
</evidence>
<dbReference type="PANTHER" id="PTHR14969:SF28">
    <property type="entry name" value="DIHYDROSPHINGOSINE 1-PHOSPHATE PHOSPHATASE LCB3-RELATED"/>
    <property type="match status" value="1"/>
</dbReference>
<organism evidence="10 11">
    <name type="scientific">Dentiscutata erythropus</name>
    <dbReference type="NCBI Taxonomy" id="1348616"/>
    <lineage>
        <taxon>Eukaryota</taxon>
        <taxon>Fungi</taxon>
        <taxon>Fungi incertae sedis</taxon>
        <taxon>Mucoromycota</taxon>
        <taxon>Glomeromycotina</taxon>
        <taxon>Glomeromycetes</taxon>
        <taxon>Diversisporales</taxon>
        <taxon>Gigasporaceae</taxon>
        <taxon>Dentiscutata</taxon>
    </lineage>
</organism>
<evidence type="ECO:0000256" key="8">
    <source>
        <dbReference type="SAM" id="Phobius"/>
    </source>
</evidence>
<evidence type="ECO:0000256" key="1">
    <source>
        <dbReference type="ARBA" id="ARBA00004477"/>
    </source>
</evidence>
<feature type="transmembrane region" description="Helical" evidence="8">
    <location>
        <begin position="256"/>
        <end position="273"/>
    </location>
</feature>